<dbReference type="PROSITE" id="PS51257">
    <property type="entry name" value="PROKAR_LIPOPROTEIN"/>
    <property type="match status" value="1"/>
</dbReference>
<dbReference type="EMBL" id="BMWP01000013">
    <property type="protein sequence ID" value="GGW36461.1"/>
    <property type="molecule type" value="Genomic_DNA"/>
</dbReference>
<comment type="caution">
    <text evidence="2">The sequence shown here is derived from an EMBL/GenBank/DDBJ whole genome shotgun (WGS) entry which is preliminary data.</text>
</comment>
<gene>
    <name evidence="2" type="ORF">GCM10007383_21780</name>
</gene>
<dbReference type="Proteomes" id="UP000634668">
    <property type="component" value="Unassembled WGS sequence"/>
</dbReference>
<reference evidence="2" key="2">
    <citation type="submission" date="2020-09" db="EMBL/GenBank/DDBJ databases">
        <authorList>
            <person name="Sun Q."/>
            <person name="Kim S."/>
        </authorList>
    </citation>
    <scope>NUCLEOTIDE SEQUENCE</scope>
    <source>
        <strain evidence="2">KCTC 12113</strain>
    </source>
</reference>
<sequence length="121" mass="13957">MKALIIPLMALLLTSCTTKQDFSHTETAKIVVESFYHGDKITLEKHTTPESYTNFISLQGMFVEDENSASDFKVIDEFVEGSVAWVKYSTAYDEKPGIFKLVKEDEQWKVTERRPREKVPF</sequence>
<evidence type="ECO:0000313" key="2">
    <source>
        <dbReference type="EMBL" id="GGW36461.1"/>
    </source>
</evidence>
<keyword evidence="3" id="KW-1185">Reference proteome</keyword>
<proteinExistence type="predicted"/>
<name>A0A918IX88_9FLAO</name>
<feature type="signal peptide" evidence="1">
    <location>
        <begin position="1"/>
        <end position="19"/>
    </location>
</feature>
<evidence type="ECO:0000256" key="1">
    <source>
        <dbReference type="SAM" id="SignalP"/>
    </source>
</evidence>
<keyword evidence="1" id="KW-0732">Signal</keyword>
<evidence type="ECO:0008006" key="4">
    <source>
        <dbReference type="Google" id="ProtNLM"/>
    </source>
</evidence>
<reference evidence="2" key="1">
    <citation type="journal article" date="2014" name="Int. J. Syst. Evol. Microbiol.">
        <title>Complete genome sequence of Corynebacterium casei LMG S-19264T (=DSM 44701T), isolated from a smear-ripened cheese.</title>
        <authorList>
            <consortium name="US DOE Joint Genome Institute (JGI-PGF)"/>
            <person name="Walter F."/>
            <person name="Albersmeier A."/>
            <person name="Kalinowski J."/>
            <person name="Ruckert C."/>
        </authorList>
    </citation>
    <scope>NUCLEOTIDE SEQUENCE</scope>
    <source>
        <strain evidence="2">KCTC 12113</strain>
    </source>
</reference>
<organism evidence="2 3">
    <name type="scientific">Arenibacter certesii</name>
    <dbReference type="NCBI Taxonomy" id="228955"/>
    <lineage>
        <taxon>Bacteria</taxon>
        <taxon>Pseudomonadati</taxon>
        <taxon>Bacteroidota</taxon>
        <taxon>Flavobacteriia</taxon>
        <taxon>Flavobacteriales</taxon>
        <taxon>Flavobacteriaceae</taxon>
        <taxon>Arenibacter</taxon>
    </lineage>
</organism>
<protein>
    <recommendedName>
        <fullName evidence="4">DUF4878 domain-containing protein</fullName>
    </recommendedName>
</protein>
<evidence type="ECO:0000313" key="3">
    <source>
        <dbReference type="Proteomes" id="UP000634668"/>
    </source>
</evidence>
<dbReference type="RefSeq" id="WP_026813340.1">
    <property type="nucleotide sequence ID" value="NZ_BMWP01000013.1"/>
</dbReference>
<dbReference type="AlphaFoldDB" id="A0A918IX88"/>
<accession>A0A918IX88</accession>
<feature type="chain" id="PRO_5037227550" description="DUF4878 domain-containing protein" evidence="1">
    <location>
        <begin position="20"/>
        <end position="121"/>
    </location>
</feature>